<accession>A0AAW8LSI6</accession>
<keyword evidence="1" id="KW-0812">Transmembrane</keyword>
<name>A0AAW8LSI6_AGRTU</name>
<evidence type="ECO:0000256" key="1">
    <source>
        <dbReference type="SAM" id="Phobius"/>
    </source>
</evidence>
<organism evidence="2 3">
    <name type="scientific">Agrobacterium tumefaciens</name>
    <dbReference type="NCBI Taxonomy" id="358"/>
    <lineage>
        <taxon>Bacteria</taxon>
        <taxon>Pseudomonadati</taxon>
        <taxon>Pseudomonadota</taxon>
        <taxon>Alphaproteobacteria</taxon>
        <taxon>Hyphomicrobiales</taxon>
        <taxon>Rhizobiaceae</taxon>
        <taxon>Rhizobium/Agrobacterium group</taxon>
        <taxon>Agrobacterium</taxon>
        <taxon>Agrobacterium tumefaciens complex</taxon>
    </lineage>
</organism>
<dbReference type="Proteomes" id="UP001265315">
    <property type="component" value="Unassembled WGS sequence"/>
</dbReference>
<keyword evidence="1" id="KW-0472">Membrane</keyword>
<evidence type="ECO:0000313" key="2">
    <source>
        <dbReference type="EMBL" id="MDR6701592.1"/>
    </source>
</evidence>
<gene>
    <name evidence="2" type="ORF">J2W61_001420</name>
</gene>
<reference evidence="2" key="1">
    <citation type="submission" date="2023-07" db="EMBL/GenBank/DDBJ databases">
        <title>Sorghum-associated microbial communities from plants grown in Nebraska, USA.</title>
        <authorList>
            <person name="Schachtman D."/>
        </authorList>
    </citation>
    <scope>NUCLEOTIDE SEQUENCE</scope>
    <source>
        <strain evidence="2">1457</strain>
    </source>
</reference>
<dbReference type="EMBL" id="JAVDSW010000001">
    <property type="protein sequence ID" value="MDR6701592.1"/>
    <property type="molecule type" value="Genomic_DNA"/>
</dbReference>
<proteinExistence type="predicted"/>
<dbReference type="AlphaFoldDB" id="A0AAW8LSI6"/>
<keyword evidence="1" id="KW-1133">Transmembrane helix</keyword>
<comment type="caution">
    <text evidence="2">The sequence shown here is derived from an EMBL/GenBank/DDBJ whole genome shotgun (WGS) entry which is preliminary data.</text>
</comment>
<evidence type="ECO:0000313" key="3">
    <source>
        <dbReference type="Proteomes" id="UP001265315"/>
    </source>
</evidence>
<protein>
    <submittedName>
        <fullName evidence="2">Uncharacterized protein</fullName>
    </submittedName>
</protein>
<sequence length="103" mass="11009">MAENRTIKGVGLIALLTLLPLAVNHVIFTASGFPALYCWFSPALGSLYMEWGIVLLYAVSAFVALKLFRGQMYPALGGVVVIIGIIELPNLAEHAFRLGGTCG</sequence>
<feature type="transmembrane region" description="Helical" evidence="1">
    <location>
        <begin position="48"/>
        <end position="68"/>
    </location>
</feature>